<proteinExistence type="predicted"/>
<organism evidence="2 3">
    <name type="scientific">Pseudomonas fluorescens</name>
    <dbReference type="NCBI Taxonomy" id="294"/>
    <lineage>
        <taxon>Bacteria</taxon>
        <taxon>Pseudomonadati</taxon>
        <taxon>Pseudomonadota</taxon>
        <taxon>Gammaproteobacteria</taxon>
        <taxon>Pseudomonadales</taxon>
        <taxon>Pseudomonadaceae</taxon>
        <taxon>Pseudomonas</taxon>
    </lineage>
</organism>
<accession>A0A166QM92</accession>
<dbReference type="PROSITE" id="PS51257">
    <property type="entry name" value="PROKAR_LIPOPROTEIN"/>
    <property type="match status" value="1"/>
</dbReference>
<comment type="caution">
    <text evidence="2">The sequence shown here is derived from an EMBL/GenBank/DDBJ whole genome shotgun (WGS) entry which is preliminary data.</text>
</comment>
<evidence type="ECO:0000313" key="3">
    <source>
        <dbReference type="Proteomes" id="UP000076489"/>
    </source>
</evidence>
<dbReference type="AlphaFoldDB" id="A0A166QM92"/>
<name>A0A166QM92_PSEFL</name>
<protein>
    <submittedName>
        <fullName evidence="2">Uncharacterized protein</fullName>
    </submittedName>
</protein>
<keyword evidence="1" id="KW-0472">Membrane</keyword>
<evidence type="ECO:0000256" key="1">
    <source>
        <dbReference type="SAM" id="Phobius"/>
    </source>
</evidence>
<dbReference type="Proteomes" id="UP000076489">
    <property type="component" value="Unassembled WGS sequence"/>
</dbReference>
<dbReference type="RefSeq" id="WP_063340558.1">
    <property type="nucleotide sequence ID" value="NZ_LUKJ01000002.1"/>
</dbReference>
<reference evidence="2 3" key="2">
    <citation type="journal article" date="2018" name="Nature">
        <title>Mutant phenotypes for thousands of bacterial genes of unknown function.</title>
        <authorList>
            <person name="Price M.N."/>
            <person name="Wetmore K.M."/>
            <person name="Waters R.J."/>
            <person name="Callaghan M."/>
            <person name="Ray J."/>
            <person name="Liu H."/>
            <person name="Kuehl J.V."/>
            <person name="Melnyk R.A."/>
            <person name="Lamson J.S."/>
            <person name="Suh Y."/>
            <person name="Carlson H.K."/>
            <person name="Esquivel Z."/>
            <person name="Sadeeshkumar H."/>
            <person name="Chakraborty R."/>
            <person name="Zane G.M."/>
            <person name="Rubin B.E."/>
            <person name="Wall J.D."/>
            <person name="Visel A."/>
            <person name="Bristow J."/>
            <person name="Blow M.J."/>
            <person name="Arkin A.P."/>
            <person name="Deutschbauer A.M."/>
        </authorList>
    </citation>
    <scope>NUCLEOTIDE SEQUENCE [LARGE SCALE GENOMIC DNA]</scope>
    <source>
        <strain evidence="2 3">FW300-N1B4</strain>
    </source>
</reference>
<reference evidence="3" key="1">
    <citation type="submission" date="2016-03" db="EMBL/GenBank/DDBJ databases">
        <authorList>
            <person name="Ray J."/>
            <person name="Price M."/>
            <person name="Deutschbauer A."/>
        </authorList>
    </citation>
    <scope>NUCLEOTIDE SEQUENCE [LARGE SCALE GENOMIC DNA]</scope>
    <source>
        <strain evidence="3">FW300-N1B4</strain>
    </source>
</reference>
<gene>
    <name evidence="2" type="ORF">A1D17_02930</name>
</gene>
<keyword evidence="1" id="KW-0812">Transmembrane</keyword>
<evidence type="ECO:0000313" key="2">
    <source>
        <dbReference type="EMBL" id="KZN20511.1"/>
    </source>
</evidence>
<dbReference type="EMBL" id="LUKJ01000002">
    <property type="protein sequence ID" value="KZN20511.1"/>
    <property type="molecule type" value="Genomic_DNA"/>
</dbReference>
<feature type="transmembrane region" description="Helical" evidence="1">
    <location>
        <begin position="47"/>
        <end position="67"/>
    </location>
</feature>
<dbReference type="OrthoDB" id="9992958at2"/>
<feature type="transmembrane region" description="Helical" evidence="1">
    <location>
        <begin position="12"/>
        <end position="35"/>
    </location>
</feature>
<sequence>MSELQRVARRANLTLLWGGLACLLISVAAAFGIWTYPYTGPDLRTEFCMVLVPGFALGVIFPLWGFCELRAAKKRNW</sequence>
<keyword evidence="1" id="KW-1133">Transmembrane helix</keyword>